<dbReference type="Proteomes" id="UP000607645">
    <property type="component" value="Unassembled WGS sequence"/>
</dbReference>
<dbReference type="AlphaFoldDB" id="A0A8J6MCS5"/>
<organism evidence="1 2">
    <name type="scientific">Lawsonibacter faecis</name>
    <dbReference type="NCBI Taxonomy" id="2763052"/>
    <lineage>
        <taxon>Bacteria</taxon>
        <taxon>Bacillati</taxon>
        <taxon>Bacillota</taxon>
        <taxon>Clostridia</taxon>
        <taxon>Eubacteriales</taxon>
        <taxon>Oscillospiraceae</taxon>
        <taxon>Lawsonibacter</taxon>
    </lineage>
</organism>
<accession>A0A8J6MCS5</accession>
<keyword evidence="2" id="KW-1185">Reference proteome</keyword>
<protein>
    <submittedName>
        <fullName evidence="1">Uncharacterized protein</fullName>
    </submittedName>
</protein>
<name>A0A8J6MCS5_9FIRM</name>
<comment type="caution">
    <text evidence="1">The sequence shown here is derived from an EMBL/GenBank/DDBJ whole genome shotgun (WGS) entry which is preliminary data.</text>
</comment>
<sequence>MAEQIEQLMRQVKLGGMAKGWRSVPYENTEQYVTDLLTLELQEREANRINRMVKTAGFRVMKTLDDFVWNSAIELPGGLT</sequence>
<gene>
    <name evidence="1" type="ORF">H8S62_06325</name>
</gene>
<dbReference type="EMBL" id="JACOPQ010000004">
    <property type="protein sequence ID" value="MBC5736624.1"/>
    <property type="molecule type" value="Genomic_DNA"/>
</dbReference>
<evidence type="ECO:0000313" key="1">
    <source>
        <dbReference type="EMBL" id="MBC5736624.1"/>
    </source>
</evidence>
<proteinExistence type="predicted"/>
<reference evidence="1" key="1">
    <citation type="submission" date="2020-08" db="EMBL/GenBank/DDBJ databases">
        <title>Genome public.</title>
        <authorList>
            <person name="Liu C."/>
            <person name="Sun Q."/>
        </authorList>
    </citation>
    <scope>NUCLEOTIDE SEQUENCE</scope>
    <source>
        <strain evidence="1">NSJ-52</strain>
    </source>
</reference>
<evidence type="ECO:0000313" key="2">
    <source>
        <dbReference type="Proteomes" id="UP000607645"/>
    </source>
</evidence>
<dbReference type="RefSeq" id="WP_155151092.1">
    <property type="nucleotide sequence ID" value="NZ_JACOPQ010000004.1"/>
</dbReference>